<dbReference type="InterPro" id="IPR019546">
    <property type="entry name" value="TAT_signal_bac_arc"/>
</dbReference>
<sequence>MDHSTGHHHGCCQGEHSSRRGFLKLATLGAGVTLMAPMMMSRPAQAGSVDTLLLSCMDYRLMGHVASYMNARNMQANYDHVILAGASLGALTDKKPAWGEAFWDHVAVAKELHHIKRVIVMDHRDCGAYKVFLGMDVASDPAKETAVHGQYLTKLKAMVKERHPDLEVELLLMNLDGTVEKLAA</sequence>
<dbReference type="InterPro" id="IPR036874">
    <property type="entry name" value="Carbonic_anhydrase_sf"/>
</dbReference>
<dbReference type="EMBL" id="FQ311872">
    <property type="protein sequence ID" value="CBS90679.1"/>
    <property type="molecule type" value="Genomic_DNA"/>
</dbReference>
<dbReference type="GO" id="GO:0004089">
    <property type="term" value="F:carbonate dehydratase activity"/>
    <property type="evidence" value="ECO:0007669"/>
    <property type="project" value="InterPro"/>
</dbReference>
<reference evidence="2" key="1">
    <citation type="journal article" date="2011" name="PLoS Genet.">
        <title>Azospirillum genomes reveal transition of bacteria from aquatic to terrestrial environments.</title>
        <authorList>
            <person name="Wisniewski-Dye F."/>
            <person name="Borziak K."/>
            <person name="Khalsa-Moyers G."/>
            <person name="Alexandre G."/>
            <person name="Sukharnikov L.O."/>
            <person name="Wuichet K."/>
            <person name="Hurst G.B."/>
            <person name="McDonald W.H."/>
            <person name="Robertson J.S."/>
            <person name="Barbe V."/>
            <person name="Calteau A."/>
            <person name="Rouy Z."/>
            <person name="Mangenot S."/>
            <person name="Prigent-Combaret C."/>
            <person name="Normand P."/>
            <person name="Boyer M."/>
            <person name="Siguier P."/>
            <person name="Dessaux Y."/>
            <person name="Elmerich C."/>
            <person name="Condemine G."/>
            <person name="Krishnen G."/>
            <person name="Kennedy I."/>
            <person name="Paterson A.H."/>
            <person name="Gonzalez V."/>
            <person name="Mavingui P."/>
            <person name="Zhulin I.B."/>
        </authorList>
    </citation>
    <scope>NUCLEOTIDE SEQUENCE [LARGE SCALE GENOMIC DNA]</scope>
    <source>
        <strain evidence="2">4B</strain>
    </source>
</reference>
<dbReference type="OrthoDB" id="288525at2"/>
<gene>
    <name evidence="1" type="ordered locus">AZOLI_p40289</name>
</gene>
<dbReference type="AlphaFoldDB" id="G7ZG18"/>
<dbReference type="GO" id="GO:0008270">
    <property type="term" value="F:zinc ion binding"/>
    <property type="evidence" value="ECO:0007669"/>
    <property type="project" value="InterPro"/>
</dbReference>
<dbReference type="Pfam" id="PF20393">
    <property type="entry name" value="Pro_CA_2"/>
    <property type="match status" value="1"/>
</dbReference>
<dbReference type="NCBIfam" id="TIGR01409">
    <property type="entry name" value="TAT_signal_seq"/>
    <property type="match status" value="1"/>
</dbReference>
<dbReference type="SUPFAM" id="SSF53056">
    <property type="entry name" value="beta-carbonic anhydrase, cab"/>
    <property type="match status" value="1"/>
</dbReference>
<accession>G7ZG18</accession>
<evidence type="ECO:0000313" key="1">
    <source>
        <dbReference type="EMBL" id="CBS90679.1"/>
    </source>
</evidence>
<dbReference type="RefSeq" id="WP_014189531.1">
    <property type="nucleotide sequence ID" value="NC_016587.1"/>
</dbReference>
<dbReference type="InterPro" id="IPR006311">
    <property type="entry name" value="TAT_signal"/>
</dbReference>
<geneLocation type="plasmid" evidence="1 2">
    <name>AZO_p4</name>
</geneLocation>
<dbReference type="KEGG" id="ali:AZOLI_p40289"/>
<dbReference type="InterPro" id="IPR046871">
    <property type="entry name" value="Pro_CA_2"/>
</dbReference>
<name>G7ZG18_AZOL4</name>
<keyword evidence="1" id="KW-0614">Plasmid</keyword>
<organism evidence="1 2">
    <name type="scientific">Azospirillum lipoferum (strain 4B)</name>
    <dbReference type="NCBI Taxonomy" id="862719"/>
    <lineage>
        <taxon>Bacteria</taxon>
        <taxon>Pseudomonadati</taxon>
        <taxon>Pseudomonadota</taxon>
        <taxon>Alphaproteobacteria</taxon>
        <taxon>Rhodospirillales</taxon>
        <taxon>Azospirillaceae</taxon>
        <taxon>Azospirillum</taxon>
    </lineage>
</organism>
<protein>
    <recommendedName>
        <fullName evidence="3">Twin-arginine translocation signal domain-containing protein</fullName>
    </recommendedName>
</protein>
<dbReference type="HOGENOM" id="CLU_125832_0_0_5"/>
<dbReference type="Gene3D" id="3.40.1050.10">
    <property type="entry name" value="Carbonic anhydrase"/>
    <property type="match status" value="1"/>
</dbReference>
<proteinExistence type="predicted"/>
<dbReference type="Proteomes" id="UP000005667">
    <property type="component" value="Plasmid AZO_p4"/>
</dbReference>
<evidence type="ECO:0000313" key="2">
    <source>
        <dbReference type="Proteomes" id="UP000005667"/>
    </source>
</evidence>
<keyword evidence="2" id="KW-1185">Reference proteome</keyword>
<dbReference type="PROSITE" id="PS51318">
    <property type="entry name" value="TAT"/>
    <property type="match status" value="1"/>
</dbReference>
<evidence type="ECO:0008006" key="3">
    <source>
        <dbReference type="Google" id="ProtNLM"/>
    </source>
</evidence>